<protein>
    <recommendedName>
        <fullName evidence="4">ZU5 domain-containing protein</fullName>
    </recommendedName>
</protein>
<evidence type="ECO:0000313" key="5">
    <source>
        <dbReference type="EMBL" id="TRY72350.1"/>
    </source>
</evidence>
<evidence type="ECO:0000256" key="2">
    <source>
        <dbReference type="ARBA" id="ARBA00023043"/>
    </source>
</evidence>
<dbReference type="SMART" id="SM00218">
    <property type="entry name" value="ZU5"/>
    <property type="match status" value="1"/>
</dbReference>
<comment type="caution">
    <text evidence="5">The sequence shown here is derived from an EMBL/GenBank/DDBJ whole genome shotgun (WGS) entry which is preliminary data.</text>
</comment>
<gene>
    <name evidence="5" type="ORF">TCAL_03153</name>
</gene>
<proteinExistence type="predicted"/>
<dbReference type="EMBL" id="VCGU01000008">
    <property type="protein sequence ID" value="TRY72350.1"/>
    <property type="molecule type" value="Genomic_DNA"/>
</dbReference>
<dbReference type="PROSITE" id="PS51145">
    <property type="entry name" value="ZU5"/>
    <property type="match status" value="1"/>
</dbReference>
<name>A0A553P3X4_TIGCA</name>
<evidence type="ECO:0000259" key="4">
    <source>
        <dbReference type="PROSITE" id="PS51145"/>
    </source>
</evidence>
<keyword evidence="1" id="KW-0677">Repeat</keyword>
<evidence type="ECO:0000313" key="6">
    <source>
        <dbReference type="Proteomes" id="UP000318571"/>
    </source>
</evidence>
<dbReference type="Pfam" id="PF00791">
    <property type="entry name" value="ZU5"/>
    <property type="match status" value="1"/>
</dbReference>
<keyword evidence="6" id="KW-1185">Reference proteome</keyword>
<sequence>MEEEDSPIYAVVQKSTKENGDPPPIRSEFLVSFLVDKRGGALTGSRGSGIRLIIPPKALEQPIRIKCSYCPPDIPNSLPPLLDGDAIASSGVIQLDCSPSEAKLLRPMLMELPHFCETEQVGRELIVIKSLDGLTWSEHSQFHCAASGWNQTNEEDLYMDVVSQLQLSTVKDDLDTDRIVRVSLISFPKYVAVVSRTRSKSATITKEKGGILKSQNVTVIFPMNCVQKKIKAGLQVRGINQKNLGDLPLGWETSPVLSISPLNRRLHEPIAIQLPLGGWKSRIDREIKVLVLKSASDAPTWEDYTPYTAIEFQDNELLVFTKVTGLFWVFLTTKPSSNAAEVANTLYKSISSVQYLCEVIVFYRPEFPRAWCNTFRIHLTNRRGLEQFSESKLNNWKLCLRRPVSLEEGKYRFRFNQGLVLVGQDESILGQIVDTLDFRPFLEDSLTLVSRKMDQQPLVRQPTLEMSKSDSGATVLDAELEVQL</sequence>
<accession>A0A553P3X4</accession>
<dbReference type="STRING" id="6832.A0A553P3X4"/>
<dbReference type="InterPro" id="IPR051165">
    <property type="entry name" value="Multifunctional_ANK_Repeat"/>
</dbReference>
<feature type="domain" description="ZU5" evidence="4">
    <location>
        <begin position="29"/>
        <end position="196"/>
    </location>
</feature>
<keyword evidence="2" id="KW-0040">ANK repeat</keyword>
<dbReference type="Proteomes" id="UP000318571">
    <property type="component" value="Chromosome 7"/>
</dbReference>
<feature type="region of interest" description="Disordered" evidence="3">
    <location>
        <begin position="1"/>
        <end position="23"/>
    </location>
</feature>
<reference evidence="5 6" key="1">
    <citation type="journal article" date="2018" name="Nat. Ecol. Evol.">
        <title>Genomic signatures of mitonuclear coevolution across populations of Tigriopus californicus.</title>
        <authorList>
            <person name="Barreto F.S."/>
            <person name="Watson E.T."/>
            <person name="Lima T.G."/>
            <person name="Willett C.S."/>
            <person name="Edmands S."/>
            <person name="Li W."/>
            <person name="Burton R.S."/>
        </authorList>
    </citation>
    <scope>NUCLEOTIDE SEQUENCE [LARGE SCALE GENOMIC DNA]</scope>
    <source>
        <strain evidence="5 6">San Diego</strain>
    </source>
</reference>
<dbReference type="InterPro" id="IPR000906">
    <property type="entry name" value="ZU5_dom"/>
</dbReference>
<dbReference type="PANTHER" id="PTHR24123:SF141">
    <property type="entry name" value="ANKYRIN 2, ISOFORM U"/>
    <property type="match status" value="1"/>
</dbReference>
<dbReference type="PANTHER" id="PTHR24123">
    <property type="entry name" value="ANKYRIN REPEAT-CONTAINING"/>
    <property type="match status" value="1"/>
</dbReference>
<dbReference type="AlphaFoldDB" id="A0A553P3X4"/>
<dbReference type="OrthoDB" id="20872at2759"/>
<dbReference type="Gene3D" id="2.60.220.30">
    <property type="match status" value="2"/>
</dbReference>
<evidence type="ECO:0000256" key="1">
    <source>
        <dbReference type="ARBA" id="ARBA00022737"/>
    </source>
</evidence>
<evidence type="ECO:0000256" key="3">
    <source>
        <dbReference type="SAM" id="MobiDB-lite"/>
    </source>
</evidence>
<organism evidence="5 6">
    <name type="scientific">Tigriopus californicus</name>
    <name type="common">Marine copepod</name>
    <dbReference type="NCBI Taxonomy" id="6832"/>
    <lineage>
        <taxon>Eukaryota</taxon>
        <taxon>Metazoa</taxon>
        <taxon>Ecdysozoa</taxon>
        <taxon>Arthropoda</taxon>
        <taxon>Crustacea</taxon>
        <taxon>Multicrustacea</taxon>
        <taxon>Hexanauplia</taxon>
        <taxon>Copepoda</taxon>
        <taxon>Harpacticoida</taxon>
        <taxon>Harpacticidae</taxon>
        <taxon>Tigriopus</taxon>
    </lineage>
</organism>